<dbReference type="InterPro" id="IPR013785">
    <property type="entry name" value="Aldolase_TIM"/>
</dbReference>
<dbReference type="GO" id="GO:0016491">
    <property type="term" value="F:oxidoreductase activity"/>
    <property type="evidence" value="ECO:0007669"/>
    <property type="project" value="UniProtKB-KW"/>
</dbReference>
<dbReference type="CDD" id="cd02803">
    <property type="entry name" value="OYE_like_FMN_family"/>
    <property type="match status" value="1"/>
</dbReference>
<dbReference type="InterPro" id="IPR001155">
    <property type="entry name" value="OxRdtase_FMN_N"/>
</dbReference>
<evidence type="ECO:0000259" key="3">
    <source>
        <dbReference type="Pfam" id="PF00724"/>
    </source>
</evidence>
<dbReference type="Pfam" id="PF00724">
    <property type="entry name" value="Oxidored_FMN"/>
    <property type="match status" value="1"/>
</dbReference>
<dbReference type="PANTHER" id="PTHR43656">
    <property type="entry name" value="BINDING OXIDOREDUCTASE, PUTATIVE (AFU_ORTHOLOGUE AFUA_2G08260)-RELATED"/>
    <property type="match status" value="1"/>
</dbReference>
<keyword evidence="5" id="KW-1185">Reference proteome</keyword>
<gene>
    <name evidence="4" type="ORF">V3330_06600</name>
</gene>
<protein>
    <submittedName>
        <fullName evidence="4">NADH:flavin oxidoreductase</fullName>
    </submittedName>
</protein>
<feature type="domain" description="NADH:flavin oxidoreductase/NADH oxidase N-terminal" evidence="3">
    <location>
        <begin position="11"/>
        <end position="341"/>
    </location>
</feature>
<dbReference type="Proteomes" id="UP001359886">
    <property type="component" value="Unassembled WGS sequence"/>
</dbReference>
<evidence type="ECO:0000313" key="5">
    <source>
        <dbReference type="Proteomes" id="UP001359886"/>
    </source>
</evidence>
<organism evidence="4 5">
    <name type="scientific">Elongatibacter sediminis</name>
    <dbReference type="NCBI Taxonomy" id="3119006"/>
    <lineage>
        <taxon>Bacteria</taxon>
        <taxon>Pseudomonadati</taxon>
        <taxon>Pseudomonadota</taxon>
        <taxon>Gammaproteobacteria</taxon>
        <taxon>Chromatiales</taxon>
        <taxon>Wenzhouxiangellaceae</taxon>
        <taxon>Elongatibacter</taxon>
    </lineage>
</organism>
<evidence type="ECO:0000256" key="2">
    <source>
        <dbReference type="ARBA" id="ARBA00023002"/>
    </source>
</evidence>
<dbReference type="EMBL" id="JAZHOG010000003">
    <property type="protein sequence ID" value="MEJ8567292.1"/>
    <property type="molecule type" value="Genomic_DNA"/>
</dbReference>
<dbReference type="SUPFAM" id="SSF51395">
    <property type="entry name" value="FMN-linked oxidoreductases"/>
    <property type="match status" value="1"/>
</dbReference>
<proteinExistence type="predicted"/>
<dbReference type="AlphaFoldDB" id="A0AAW9RBF9"/>
<dbReference type="RefSeq" id="WP_354694605.1">
    <property type="nucleotide sequence ID" value="NZ_JAZHOG010000003.1"/>
</dbReference>
<comment type="caution">
    <text evidence="4">The sequence shown here is derived from an EMBL/GenBank/DDBJ whole genome shotgun (WGS) entry which is preliminary data.</text>
</comment>
<evidence type="ECO:0000313" key="4">
    <source>
        <dbReference type="EMBL" id="MEJ8567292.1"/>
    </source>
</evidence>
<dbReference type="GO" id="GO:0010181">
    <property type="term" value="F:FMN binding"/>
    <property type="evidence" value="ECO:0007669"/>
    <property type="project" value="InterPro"/>
</dbReference>
<dbReference type="InterPro" id="IPR051799">
    <property type="entry name" value="NADH_flavin_oxidoreductase"/>
</dbReference>
<reference evidence="4 5" key="1">
    <citation type="submission" date="2024-02" db="EMBL/GenBank/DDBJ databases">
        <title>A novel Wenzhouxiangellaceae bacterium, isolated from coastal sediments.</title>
        <authorList>
            <person name="Du Z.-J."/>
            <person name="Ye Y.-Q."/>
            <person name="Zhang X.-Y."/>
        </authorList>
    </citation>
    <scope>NUCLEOTIDE SEQUENCE [LARGE SCALE GENOMIC DNA]</scope>
    <source>
        <strain evidence="4 5">CH-27</strain>
    </source>
</reference>
<accession>A0AAW9RBF9</accession>
<dbReference type="Gene3D" id="3.20.20.70">
    <property type="entry name" value="Aldolase class I"/>
    <property type="match status" value="1"/>
</dbReference>
<evidence type="ECO:0000256" key="1">
    <source>
        <dbReference type="ARBA" id="ARBA00022630"/>
    </source>
</evidence>
<name>A0AAW9RBF9_9GAMM</name>
<sequence>MTDQHPALNTISAGKLRLANRAAVAPMSRVSTHGDGVPTGAMTEYYRRFAAGGFGLVITEGTYTDREFAQAYPNQPGMTTETQEQAWRRIAEAIHAEGGTVFMQLMHGGALSQHLSGTRAASAIQPLRTMLAGYSRKQGLFPKPQAMNLAEIDAAIDGFVQAAQRAERAGFDGVEIHAANGYLLDQFLTDYTNLREDQYGGPVRNRIRLTAEVITAVTRAVGSDFVTGVRLSQGKVNDFDYLWGGGLADGEVIFSAVHEAGADYIHFASEGQGFDHGCLTREGDSLTKLARDVTGLPLIANGGLHNPSEARRILDEGHGDLVAIGTGALVNPDWPKKIAMGQRLLDFDPGMFGNGVDVESQFRWEASRDGDSHAMAA</sequence>
<dbReference type="PANTHER" id="PTHR43656:SF2">
    <property type="entry name" value="BINDING OXIDOREDUCTASE, PUTATIVE (AFU_ORTHOLOGUE AFUA_2G08260)-RELATED"/>
    <property type="match status" value="1"/>
</dbReference>
<keyword evidence="1" id="KW-0285">Flavoprotein</keyword>
<keyword evidence="2" id="KW-0560">Oxidoreductase</keyword>